<gene>
    <name evidence="2" type="ORF">UH38_23870</name>
</gene>
<organism evidence="2 3">
    <name type="scientific">Aliterella atlantica CENA595</name>
    <dbReference type="NCBI Taxonomy" id="1618023"/>
    <lineage>
        <taxon>Bacteria</taxon>
        <taxon>Bacillati</taxon>
        <taxon>Cyanobacteriota</taxon>
        <taxon>Cyanophyceae</taxon>
        <taxon>Chroococcidiopsidales</taxon>
        <taxon>Aliterellaceae</taxon>
        <taxon>Aliterella</taxon>
    </lineage>
</organism>
<comment type="caution">
    <text evidence="2">The sequence shown here is derived from an EMBL/GenBank/DDBJ whole genome shotgun (WGS) entry which is preliminary data.</text>
</comment>
<keyword evidence="3" id="KW-1185">Reference proteome</keyword>
<feature type="transmembrane region" description="Helical" evidence="1">
    <location>
        <begin position="42"/>
        <end position="63"/>
    </location>
</feature>
<evidence type="ECO:0000313" key="2">
    <source>
        <dbReference type="EMBL" id="KJH69456.1"/>
    </source>
</evidence>
<keyword evidence="1" id="KW-0472">Membrane</keyword>
<evidence type="ECO:0000256" key="1">
    <source>
        <dbReference type="SAM" id="Phobius"/>
    </source>
</evidence>
<sequence length="72" mass="7738">MPSVVFQTLPSSPAIPVSFATGVPIFAISIQFKPLPEPDSSVLIALGVIWLGLVAIRCTWFGLQASKTKRKI</sequence>
<keyword evidence="1" id="KW-1133">Transmembrane helix</keyword>
<dbReference type="OrthoDB" id="7843623at2"/>
<accession>A0A0D8ZQH0</accession>
<dbReference type="EMBL" id="JYON01000044">
    <property type="protein sequence ID" value="KJH69456.1"/>
    <property type="molecule type" value="Genomic_DNA"/>
</dbReference>
<proteinExistence type="predicted"/>
<protein>
    <submittedName>
        <fullName evidence="2">Uncharacterized protein</fullName>
    </submittedName>
</protein>
<feature type="transmembrane region" description="Helical" evidence="1">
    <location>
        <begin position="12"/>
        <end position="30"/>
    </location>
</feature>
<keyword evidence="1" id="KW-0812">Transmembrane</keyword>
<name>A0A0D8ZQH0_9CYAN</name>
<reference evidence="2 3" key="1">
    <citation type="submission" date="2015-02" db="EMBL/GenBank/DDBJ databases">
        <title>Draft genome of a novel marine cyanobacterium (Chroococcales) isolated from South Atlantic Ocean.</title>
        <authorList>
            <person name="Rigonato J."/>
            <person name="Alvarenga D.O."/>
            <person name="Branco L.H."/>
            <person name="Varani A.M."/>
            <person name="Brandini F.P."/>
            <person name="Fiore M.F."/>
        </authorList>
    </citation>
    <scope>NUCLEOTIDE SEQUENCE [LARGE SCALE GENOMIC DNA]</scope>
    <source>
        <strain evidence="2 3">CENA595</strain>
    </source>
</reference>
<evidence type="ECO:0000313" key="3">
    <source>
        <dbReference type="Proteomes" id="UP000032452"/>
    </source>
</evidence>
<dbReference type="Proteomes" id="UP000032452">
    <property type="component" value="Unassembled WGS sequence"/>
</dbReference>
<dbReference type="AlphaFoldDB" id="A0A0D8ZQH0"/>